<comment type="caution">
    <text evidence="4">The sequence shown here is derived from an EMBL/GenBank/DDBJ whole genome shotgun (WGS) entry which is preliminary data.</text>
</comment>
<evidence type="ECO:0000256" key="1">
    <source>
        <dbReference type="ARBA" id="ARBA00022679"/>
    </source>
</evidence>
<dbReference type="GO" id="GO:0008080">
    <property type="term" value="F:N-acetyltransferase activity"/>
    <property type="evidence" value="ECO:0007669"/>
    <property type="project" value="InterPro"/>
</dbReference>
<gene>
    <name evidence="4" type="ORF">GX50_06686</name>
</gene>
<protein>
    <submittedName>
        <fullName evidence="4">Uncharacterized protein</fullName>
    </submittedName>
</protein>
<organism evidence="4 5">
    <name type="scientific">[Emmonsia] crescens</name>
    <dbReference type="NCBI Taxonomy" id="73230"/>
    <lineage>
        <taxon>Eukaryota</taxon>
        <taxon>Fungi</taxon>
        <taxon>Dikarya</taxon>
        <taxon>Ascomycota</taxon>
        <taxon>Pezizomycotina</taxon>
        <taxon>Eurotiomycetes</taxon>
        <taxon>Eurotiomycetidae</taxon>
        <taxon>Onygenales</taxon>
        <taxon>Ajellomycetaceae</taxon>
        <taxon>Emergomyces</taxon>
    </lineage>
</organism>
<dbReference type="InterPro" id="IPR016181">
    <property type="entry name" value="Acyl_CoA_acyltransferase"/>
</dbReference>
<keyword evidence="5" id="KW-1185">Reference proteome</keyword>
<sequence>MEYISISTKYEKYQSLSSSRVLLVPYSKHHVPQYNEWMKDPEIQQATASEPLTLEEEYAMQTTWRTDADKLTFIVCLPLDKSLSSSSSSSLLPTGGVAGAGTTDVNASQLTAFLPTVTLTDPNIDTPASMLGDVNLFLRLDQEAEEEEEEDDDDDDGHRTADDGGARVVGEIELMIAEKGKQGKGFGRAGLLCFLKYIADHEVEILGGFVSSLSSSSASASGTGAAGDDGKEKGEAAIGKKLAYLSAKIGANNLRSLALFESLGFVKVSEKPNVFGEVELRRGGLGGDEGEELLRKYGVEEYREVGYER</sequence>
<proteinExistence type="predicted"/>
<dbReference type="SUPFAM" id="SSF55729">
    <property type="entry name" value="Acyl-CoA N-acyltransferases (Nat)"/>
    <property type="match status" value="1"/>
</dbReference>
<accession>A0A2B7ZBI4</accession>
<evidence type="ECO:0000313" key="4">
    <source>
        <dbReference type="EMBL" id="PGH30553.1"/>
    </source>
</evidence>
<dbReference type="PANTHER" id="PTHR13256">
    <property type="entry name" value="N-ACETYLTRANSFERASE 9"/>
    <property type="match status" value="1"/>
</dbReference>
<dbReference type="Proteomes" id="UP000226031">
    <property type="component" value="Unassembled WGS sequence"/>
</dbReference>
<keyword evidence="2" id="KW-0012">Acyltransferase</keyword>
<dbReference type="EMBL" id="PDND01000166">
    <property type="protein sequence ID" value="PGH30553.1"/>
    <property type="molecule type" value="Genomic_DNA"/>
</dbReference>
<dbReference type="VEuPathDB" id="FungiDB:EMCG_04376"/>
<dbReference type="InterPro" id="IPR039135">
    <property type="entry name" value="NAT9-like"/>
</dbReference>
<evidence type="ECO:0000256" key="3">
    <source>
        <dbReference type="SAM" id="MobiDB-lite"/>
    </source>
</evidence>
<evidence type="ECO:0000313" key="5">
    <source>
        <dbReference type="Proteomes" id="UP000226031"/>
    </source>
</evidence>
<evidence type="ECO:0000256" key="2">
    <source>
        <dbReference type="ARBA" id="ARBA00023315"/>
    </source>
</evidence>
<dbReference type="Gene3D" id="3.40.630.30">
    <property type="match status" value="1"/>
</dbReference>
<feature type="compositionally biased region" description="Acidic residues" evidence="3">
    <location>
        <begin position="143"/>
        <end position="155"/>
    </location>
</feature>
<dbReference type="PANTHER" id="PTHR13256:SF16">
    <property type="entry name" value="ALPHA_BETA-TUBULIN-N-ACETYLTRANSFERASE 9"/>
    <property type="match status" value="1"/>
</dbReference>
<keyword evidence="1" id="KW-0808">Transferase</keyword>
<name>A0A2B7ZBI4_9EURO</name>
<feature type="region of interest" description="Disordered" evidence="3">
    <location>
        <begin position="143"/>
        <end position="164"/>
    </location>
</feature>
<dbReference type="AlphaFoldDB" id="A0A2B7ZBI4"/>
<dbReference type="STRING" id="73230.A0A2B7ZBI4"/>
<reference evidence="4 5" key="1">
    <citation type="submission" date="2017-10" db="EMBL/GenBank/DDBJ databases">
        <title>Comparative genomics in systemic dimorphic fungi from Ajellomycetaceae.</title>
        <authorList>
            <person name="Munoz J.F."/>
            <person name="Mcewen J.G."/>
            <person name="Clay O.K."/>
            <person name="Cuomo C.A."/>
        </authorList>
    </citation>
    <scope>NUCLEOTIDE SEQUENCE [LARGE SCALE GENOMIC DNA]</scope>
    <source>
        <strain evidence="4 5">UAMH4076</strain>
    </source>
</reference>